<dbReference type="UniPathway" id="UPA00705"/>
<gene>
    <name evidence="21" type="ORF">HMPREF9336_01089</name>
</gene>
<evidence type="ECO:0000256" key="13">
    <source>
        <dbReference type="ARBA" id="ARBA00023004"/>
    </source>
</evidence>
<evidence type="ECO:0000256" key="4">
    <source>
        <dbReference type="ARBA" id="ARBA00022448"/>
    </source>
</evidence>
<dbReference type="GO" id="GO:0006119">
    <property type="term" value="P:oxidative phosphorylation"/>
    <property type="evidence" value="ECO:0007669"/>
    <property type="project" value="UniProtKB-UniPathway"/>
</dbReference>
<keyword evidence="12 19" id="KW-1133">Transmembrane helix</keyword>
<evidence type="ECO:0000313" key="21">
    <source>
        <dbReference type="EMBL" id="EFV14056.1"/>
    </source>
</evidence>
<dbReference type="FunFam" id="1.20.210.10:FF:000003">
    <property type="entry name" value="Cytochrome c oxidase subunit 1"/>
    <property type="match status" value="1"/>
</dbReference>
<dbReference type="InterPro" id="IPR036927">
    <property type="entry name" value="Cyt_c_oxase-like_su1_sf"/>
</dbReference>
<evidence type="ECO:0000256" key="1">
    <source>
        <dbReference type="ARBA" id="ARBA00004651"/>
    </source>
</evidence>
<dbReference type="AlphaFoldDB" id="E5XNL8"/>
<comment type="pathway">
    <text evidence="2 19">Energy metabolism; oxidative phosphorylation.</text>
</comment>
<comment type="similarity">
    <text evidence="3 18">Belongs to the heme-copper respiratory oxidase family.</text>
</comment>
<dbReference type="PANTHER" id="PTHR10422">
    <property type="entry name" value="CYTOCHROME C OXIDASE SUBUNIT 1"/>
    <property type="match status" value="1"/>
</dbReference>
<keyword evidence="9 19" id="KW-0479">Metal-binding</keyword>
<feature type="transmembrane region" description="Helical" evidence="19">
    <location>
        <begin position="291"/>
        <end position="312"/>
    </location>
</feature>
<dbReference type="Proteomes" id="UP000004816">
    <property type="component" value="Unassembled WGS sequence"/>
</dbReference>
<comment type="catalytic activity">
    <reaction evidence="17 19">
        <text>4 Fe(II)-[cytochrome c] + O2 + 8 H(+)(in) = 4 Fe(III)-[cytochrome c] + 2 H2O + 4 H(+)(out)</text>
        <dbReference type="Rhea" id="RHEA:11436"/>
        <dbReference type="Rhea" id="RHEA-COMP:10350"/>
        <dbReference type="Rhea" id="RHEA-COMP:14399"/>
        <dbReference type="ChEBI" id="CHEBI:15377"/>
        <dbReference type="ChEBI" id="CHEBI:15378"/>
        <dbReference type="ChEBI" id="CHEBI:15379"/>
        <dbReference type="ChEBI" id="CHEBI:29033"/>
        <dbReference type="ChEBI" id="CHEBI:29034"/>
        <dbReference type="EC" id="7.1.1.9"/>
    </reaction>
</comment>
<feature type="transmembrane region" description="Helical" evidence="19">
    <location>
        <begin position="431"/>
        <end position="453"/>
    </location>
</feature>
<evidence type="ECO:0000256" key="7">
    <source>
        <dbReference type="ARBA" id="ARBA00022660"/>
    </source>
</evidence>
<evidence type="ECO:0000256" key="6">
    <source>
        <dbReference type="ARBA" id="ARBA00022617"/>
    </source>
</evidence>
<reference evidence="21 22" key="1">
    <citation type="journal article" date="2011" name="Stand. Genomic Sci.">
        <title>High quality draft genome sequence of Segniliparus rugosus CDC 945(T)= (ATCC BAA-974(T)).</title>
        <authorList>
            <person name="Earl A.M."/>
            <person name="Desjardins C.A."/>
            <person name="Fitzgerald M.G."/>
            <person name="Arachchi H.M."/>
            <person name="Zeng Q."/>
            <person name="Mehta T."/>
            <person name="Griggs A."/>
            <person name="Birren B.W."/>
            <person name="Toney N.C."/>
            <person name="Carr J."/>
            <person name="Posey J."/>
            <person name="Butler W.R."/>
        </authorList>
    </citation>
    <scope>NUCLEOTIDE SEQUENCE [LARGE SCALE GENOMIC DNA]</scope>
    <source>
        <strain evidence="22">ATCC BAA-974 / DSM 45345 / CCUG 50838 / CIP 108380 / JCM 13579 / CDC 945</strain>
    </source>
</reference>
<keyword evidence="6 18" id="KW-0349">Heme</keyword>
<feature type="transmembrane region" description="Helical" evidence="19">
    <location>
        <begin position="40"/>
        <end position="63"/>
    </location>
</feature>
<evidence type="ECO:0000256" key="14">
    <source>
        <dbReference type="ARBA" id="ARBA00023008"/>
    </source>
</evidence>
<dbReference type="NCBIfam" id="TIGR02891">
    <property type="entry name" value="CtaD_CoxA"/>
    <property type="match status" value="1"/>
</dbReference>
<dbReference type="InterPro" id="IPR014241">
    <property type="entry name" value="Cyt_c_oxidase_su1_bac"/>
</dbReference>
<dbReference type="PROSITE" id="PS00077">
    <property type="entry name" value="COX1_CUB"/>
    <property type="match status" value="1"/>
</dbReference>
<evidence type="ECO:0000256" key="3">
    <source>
        <dbReference type="ARBA" id="ARBA00009578"/>
    </source>
</evidence>
<evidence type="ECO:0000256" key="12">
    <source>
        <dbReference type="ARBA" id="ARBA00022989"/>
    </source>
</evidence>
<dbReference type="STRING" id="679197.HMPREF9336_01089"/>
<evidence type="ECO:0000256" key="5">
    <source>
        <dbReference type="ARBA" id="ARBA00022475"/>
    </source>
</evidence>
<keyword evidence="5 19" id="KW-1003">Cell membrane</keyword>
<dbReference type="GO" id="GO:0020037">
    <property type="term" value="F:heme binding"/>
    <property type="evidence" value="ECO:0007669"/>
    <property type="project" value="InterPro"/>
</dbReference>
<feature type="transmembrane region" description="Helical" evidence="19">
    <location>
        <begin position="83"/>
        <end position="108"/>
    </location>
</feature>
<dbReference type="GO" id="GO:0004129">
    <property type="term" value="F:cytochrome-c oxidase activity"/>
    <property type="evidence" value="ECO:0007669"/>
    <property type="project" value="UniProtKB-EC"/>
</dbReference>
<comment type="subcellular location">
    <subcellularLocation>
        <location evidence="1 19">Cell membrane</location>
        <topology evidence="1 19">Multi-pass membrane protein</topology>
    </subcellularLocation>
</comment>
<feature type="transmembrane region" description="Helical" evidence="19">
    <location>
        <begin position="128"/>
        <end position="152"/>
    </location>
</feature>
<dbReference type="GO" id="GO:0046872">
    <property type="term" value="F:metal ion binding"/>
    <property type="evidence" value="ECO:0007669"/>
    <property type="project" value="UniProtKB-KW"/>
</dbReference>
<keyword evidence="13 19" id="KW-0408">Iron</keyword>
<dbReference type="SUPFAM" id="SSF81442">
    <property type="entry name" value="Cytochrome c oxidase subunit I-like"/>
    <property type="match status" value="1"/>
</dbReference>
<keyword evidence="10" id="KW-1278">Translocase</keyword>
<dbReference type="RefSeq" id="WP_007468604.1">
    <property type="nucleotide sequence ID" value="NZ_KI391954.1"/>
</dbReference>
<evidence type="ECO:0000256" key="16">
    <source>
        <dbReference type="ARBA" id="ARBA00025218"/>
    </source>
</evidence>
<dbReference type="eggNOG" id="COG0843">
    <property type="taxonomic scope" value="Bacteria"/>
</dbReference>
<evidence type="ECO:0000259" key="20">
    <source>
        <dbReference type="PROSITE" id="PS50855"/>
    </source>
</evidence>
<feature type="domain" description="Cytochrome oxidase subunit I profile" evidence="20">
    <location>
        <begin position="24"/>
        <end position="538"/>
    </location>
</feature>
<dbReference type="EMBL" id="ACZI02000003">
    <property type="protein sequence ID" value="EFV14056.1"/>
    <property type="molecule type" value="Genomic_DNA"/>
</dbReference>
<dbReference type="GO" id="GO:0015990">
    <property type="term" value="P:electron transport coupled proton transport"/>
    <property type="evidence" value="ECO:0007669"/>
    <property type="project" value="InterPro"/>
</dbReference>
<keyword evidence="15 19" id="KW-0472">Membrane</keyword>
<sequence>MTAIAPLPDTEVAATRPFPARRGLKGSYIYKMVTTTDHKVLGNMYIVTCIGFFLAGGLMALLMRAELAQPGLQFLSAEQFNQLFTMHGTAMLLLYATPIVFGFANVVLPLQIGAPDVAFPRLNALSYWLFLFGGLIALSGFLTPGGAADAGWTMYTNLSSVKYSPGVGTDLWITGLAVGGLGTILGAVNMVTTVICLRAPGMTMFRMPIFTWNILVTSVLVLLAFPILTAGLMGLAVDRHFGAHIFDASNGGVILWQHLFWFFGHPEVYILALPFFGVVSEIFPVFSRKPIFGYNTLIYATLSIAALSVAVWAHHMYATGAVLLPFFSFMTFLIAIPTGIKFINWIGTMWKGQLTFETPMLFSCGFLVTFLFGGLTGVLLAAPPLDLHVSDSYFVIAHFHYVLFGTIVFATYAGVYFWFPKMTGRMMDERLGKLHFWLTFIGFHTTFLVQHWLGDMGMARRYADYLPSDGFTTLNMVSTVGAFILGASTLPFIWNAFRSARFGEVATVDDPWGYGSSLEWATSCPPPRHNFLEIPRIRSERPAFELHYPHMSERMRAEAHAGRAGKKHELVDGSH</sequence>
<keyword evidence="8 18" id="KW-0812">Transmembrane</keyword>
<keyword evidence="22" id="KW-1185">Reference proteome</keyword>
<protein>
    <recommendedName>
        <fullName evidence="19">Cytochrome c oxidase subunit 1</fullName>
        <ecNumber evidence="19">7.1.1.9</ecNumber>
    </recommendedName>
</protein>
<dbReference type="PANTHER" id="PTHR10422:SF18">
    <property type="entry name" value="CYTOCHROME C OXIDASE SUBUNIT 1"/>
    <property type="match status" value="1"/>
</dbReference>
<dbReference type="InterPro" id="IPR023616">
    <property type="entry name" value="Cyt_c_oxase-like_su1_dom"/>
</dbReference>
<dbReference type="Gene3D" id="1.20.210.10">
    <property type="entry name" value="Cytochrome c oxidase-like, subunit I domain"/>
    <property type="match status" value="1"/>
</dbReference>
<evidence type="ECO:0000256" key="10">
    <source>
        <dbReference type="ARBA" id="ARBA00022967"/>
    </source>
</evidence>
<evidence type="ECO:0000313" key="22">
    <source>
        <dbReference type="Proteomes" id="UP000004816"/>
    </source>
</evidence>
<evidence type="ECO:0000256" key="9">
    <source>
        <dbReference type="ARBA" id="ARBA00022723"/>
    </source>
</evidence>
<evidence type="ECO:0000256" key="18">
    <source>
        <dbReference type="RuleBase" id="RU000370"/>
    </source>
</evidence>
<dbReference type="InterPro" id="IPR000883">
    <property type="entry name" value="Cyt_C_Oxase_1"/>
</dbReference>
<feature type="transmembrane region" description="Helical" evidence="19">
    <location>
        <begin position="361"/>
        <end position="382"/>
    </location>
</feature>
<dbReference type="HOGENOM" id="CLU_011899_7_3_11"/>
<evidence type="ECO:0000256" key="19">
    <source>
        <dbReference type="RuleBase" id="RU363061"/>
    </source>
</evidence>
<dbReference type="EC" id="7.1.1.9" evidence="19"/>
<dbReference type="OrthoDB" id="9803294at2"/>
<comment type="function">
    <text evidence="16 19">Cytochrome c oxidase is the component of the respiratory chain that catalyzes the reduction of oxygen to water. Subunits 1-3 form the functional core of the enzyme complex. CO I is the catalytic subunit of the enzyme. Electrons originating in cytochrome c are transferred via the copper A center of subunit 2 and heme A of subunit 1 to the bimetallic center formed by heme A3 and copper B.</text>
</comment>
<accession>E5XNL8</accession>
<dbReference type="Pfam" id="PF00115">
    <property type="entry name" value="COX1"/>
    <property type="match status" value="1"/>
</dbReference>
<evidence type="ECO:0000256" key="15">
    <source>
        <dbReference type="ARBA" id="ARBA00023136"/>
    </source>
</evidence>
<evidence type="ECO:0000256" key="11">
    <source>
        <dbReference type="ARBA" id="ARBA00022982"/>
    </source>
</evidence>
<feature type="transmembrane region" description="Helical" evidence="19">
    <location>
        <begin position="473"/>
        <end position="494"/>
    </location>
</feature>
<keyword evidence="7 18" id="KW-0679">Respiratory chain</keyword>
<feature type="transmembrane region" description="Helical" evidence="19">
    <location>
        <begin position="318"/>
        <end position="340"/>
    </location>
</feature>
<feature type="transmembrane region" description="Helical" evidence="19">
    <location>
        <begin position="172"/>
        <end position="197"/>
    </location>
</feature>
<dbReference type="GO" id="GO:0022904">
    <property type="term" value="P:respiratory electron transport chain"/>
    <property type="evidence" value="ECO:0007669"/>
    <property type="project" value="TreeGrafter"/>
</dbReference>
<dbReference type="InterPro" id="IPR023615">
    <property type="entry name" value="Cyt_c_Oxase_su1_BS"/>
</dbReference>
<feature type="transmembrane region" description="Helical" evidence="19">
    <location>
        <begin position="255"/>
        <end position="279"/>
    </location>
</feature>
<feature type="transmembrane region" description="Helical" evidence="19">
    <location>
        <begin position="394"/>
        <end position="419"/>
    </location>
</feature>
<comment type="caution">
    <text evidence="21">The sequence shown here is derived from an EMBL/GenBank/DDBJ whole genome shotgun (WGS) entry which is preliminary data.</text>
</comment>
<dbReference type="PRINTS" id="PR01165">
    <property type="entry name" value="CYCOXIDASEI"/>
</dbReference>
<organism evidence="21 22">
    <name type="scientific">Segniliparus rugosus (strain ATCC BAA-974 / DSM 45345 / CCUG 50838 / CIP 108380 / JCM 13579 / CDC 945)</name>
    <dbReference type="NCBI Taxonomy" id="679197"/>
    <lineage>
        <taxon>Bacteria</taxon>
        <taxon>Bacillati</taxon>
        <taxon>Actinomycetota</taxon>
        <taxon>Actinomycetes</taxon>
        <taxon>Mycobacteriales</taxon>
        <taxon>Segniliparaceae</taxon>
        <taxon>Segniliparus</taxon>
    </lineage>
</organism>
<dbReference type="GO" id="GO:0005886">
    <property type="term" value="C:plasma membrane"/>
    <property type="evidence" value="ECO:0007669"/>
    <property type="project" value="UniProtKB-SubCell"/>
</dbReference>
<name>E5XNL8_SEGRC</name>
<evidence type="ECO:0000256" key="2">
    <source>
        <dbReference type="ARBA" id="ARBA00004673"/>
    </source>
</evidence>
<keyword evidence="14 19" id="KW-0186">Copper</keyword>
<proteinExistence type="inferred from homology"/>
<keyword evidence="11 18" id="KW-0249">Electron transport</keyword>
<feature type="transmembrane region" description="Helical" evidence="19">
    <location>
        <begin position="209"/>
        <end position="235"/>
    </location>
</feature>
<evidence type="ECO:0000256" key="8">
    <source>
        <dbReference type="ARBA" id="ARBA00022692"/>
    </source>
</evidence>
<dbReference type="PROSITE" id="PS50855">
    <property type="entry name" value="COX1"/>
    <property type="match status" value="1"/>
</dbReference>
<keyword evidence="4 18" id="KW-0813">Transport</keyword>
<dbReference type="CDD" id="cd01662">
    <property type="entry name" value="Ubiquinol_Oxidase_I"/>
    <property type="match status" value="1"/>
</dbReference>
<evidence type="ECO:0000256" key="17">
    <source>
        <dbReference type="ARBA" id="ARBA00047816"/>
    </source>
</evidence>